<dbReference type="AlphaFoldDB" id="A0A172XZE5"/>
<feature type="transmembrane region" description="Helical" evidence="1">
    <location>
        <begin position="12"/>
        <end position="32"/>
    </location>
</feature>
<dbReference type="KEGG" id="chh:A0O34_17660"/>
<dbReference type="EMBL" id="CP015199">
    <property type="protein sequence ID" value="ANF52232.1"/>
    <property type="molecule type" value="Genomic_DNA"/>
</dbReference>
<proteinExistence type="predicted"/>
<organism evidence="2 3">
    <name type="scientific">Chryseobacterium glaciei</name>
    <dbReference type="NCBI Taxonomy" id="1685010"/>
    <lineage>
        <taxon>Bacteria</taxon>
        <taxon>Pseudomonadati</taxon>
        <taxon>Bacteroidota</taxon>
        <taxon>Flavobacteriia</taxon>
        <taxon>Flavobacteriales</taxon>
        <taxon>Weeksellaceae</taxon>
        <taxon>Chryseobacterium group</taxon>
        <taxon>Chryseobacterium</taxon>
    </lineage>
</organism>
<evidence type="ECO:0000313" key="3">
    <source>
        <dbReference type="Proteomes" id="UP000077824"/>
    </source>
</evidence>
<dbReference type="OrthoDB" id="767769at2"/>
<sequence length="146" mass="16982">MKQTFNLSKSTLIFYSLLAPFIIGGSFYNLYYGLILGESSHVRIGAWSLLGFVILPLMLIATYLRNRCVITDQYVRIYKREFGRSEYDFTISERFLAMKHRPLFSIFRKTFHTLTITEKTTGDVVFSEDLETSSSYTEKIRSALRT</sequence>
<accession>A0A172XZE5</accession>
<dbReference type="RefSeq" id="WP_066757594.1">
    <property type="nucleotide sequence ID" value="NZ_CP015199.1"/>
</dbReference>
<keyword evidence="1" id="KW-1133">Transmembrane helix</keyword>
<evidence type="ECO:0000313" key="2">
    <source>
        <dbReference type="EMBL" id="ANF52232.1"/>
    </source>
</evidence>
<keyword evidence="1" id="KW-0472">Membrane</keyword>
<feature type="transmembrane region" description="Helical" evidence="1">
    <location>
        <begin position="44"/>
        <end position="64"/>
    </location>
</feature>
<protein>
    <recommendedName>
        <fullName evidence="4">DUF304 domain-containing protein</fullName>
    </recommendedName>
</protein>
<gene>
    <name evidence="2" type="ORF">A0O34_17660</name>
</gene>
<name>A0A172XZE5_9FLAO</name>
<keyword evidence="1" id="KW-0812">Transmembrane</keyword>
<keyword evidence="3" id="KW-1185">Reference proteome</keyword>
<evidence type="ECO:0000256" key="1">
    <source>
        <dbReference type="SAM" id="Phobius"/>
    </source>
</evidence>
<reference evidence="2 3" key="1">
    <citation type="submission" date="2016-04" db="EMBL/GenBank/DDBJ databases">
        <title>Complete Genome Sequence of Chryseobacterium sp. IHBB 10212.</title>
        <authorList>
            <person name="Pal M."/>
            <person name="Swarnkar M.K."/>
            <person name="Kaushal K."/>
            <person name="Chhibber S."/>
            <person name="Singh A.K."/>
            <person name="Gulati A."/>
        </authorList>
    </citation>
    <scope>NUCLEOTIDE SEQUENCE [LARGE SCALE GENOMIC DNA]</scope>
    <source>
        <strain evidence="2 3">IHBB 10212</strain>
    </source>
</reference>
<evidence type="ECO:0008006" key="4">
    <source>
        <dbReference type="Google" id="ProtNLM"/>
    </source>
</evidence>
<dbReference type="Proteomes" id="UP000077824">
    <property type="component" value="Chromosome"/>
</dbReference>